<comment type="caution">
    <text evidence="3">The sequence shown here is derived from an EMBL/GenBank/DDBJ whole genome shotgun (WGS) entry which is preliminary data.</text>
</comment>
<keyword evidence="4" id="KW-1185">Reference proteome</keyword>
<dbReference type="InterPro" id="IPR036390">
    <property type="entry name" value="WH_DNA-bd_sf"/>
</dbReference>
<feature type="non-terminal residue" evidence="3">
    <location>
        <position position="391"/>
    </location>
</feature>
<dbReference type="PANTHER" id="PTHR18964">
    <property type="entry name" value="ROK (REPRESSOR, ORF, KINASE) FAMILY"/>
    <property type="match status" value="1"/>
</dbReference>
<dbReference type="Pfam" id="PF00480">
    <property type="entry name" value="ROK"/>
    <property type="match status" value="2"/>
</dbReference>
<dbReference type="Gene3D" id="3.30.420.40">
    <property type="match status" value="2"/>
</dbReference>
<dbReference type="InterPro" id="IPR036388">
    <property type="entry name" value="WH-like_DNA-bd_sf"/>
</dbReference>
<dbReference type="SUPFAM" id="SSF46785">
    <property type="entry name" value="Winged helix' DNA-binding domain"/>
    <property type="match status" value="1"/>
</dbReference>
<organism evidence="3 4">
    <name type="scientific">Catenulispora pinistramenti</name>
    <dbReference type="NCBI Taxonomy" id="2705254"/>
    <lineage>
        <taxon>Bacteria</taxon>
        <taxon>Bacillati</taxon>
        <taxon>Actinomycetota</taxon>
        <taxon>Actinomycetes</taxon>
        <taxon>Catenulisporales</taxon>
        <taxon>Catenulisporaceae</taxon>
        <taxon>Catenulispora</taxon>
    </lineage>
</organism>
<dbReference type="SUPFAM" id="SSF53067">
    <property type="entry name" value="Actin-like ATPase domain"/>
    <property type="match status" value="1"/>
</dbReference>
<evidence type="ECO:0000259" key="2">
    <source>
        <dbReference type="Pfam" id="PF09339"/>
    </source>
</evidence>
<dbReference type="EMBL" id="JAAFYZ010000236">
    <property type="protein sequence ID" value="MBS2553180.1"/>
    <property type="molecule type" value="Genomic_DNA"/>
</dbReference>
<protein>
    <submittedName>
        <fullName evidence="3">ROK family protein</fullName>
    </submittedName>
</protein>
<dbReference type="Gene3D" id="1.10.10.10">
    <property type="entry name" value="Winged helix-like DNA-binding domain superfamily/Winged helix DNA-binding domain"/>
    <property type="match status" value="1"/>
</dbReference>
<dbReference type="RefSeq" id="WP_212019470.1">
    <property type="nucleotide sequence ID" value="NZ_JAAFYZ010000236.1"/>
</dbReference>
<feature type="domain" description="HTH iclR-type" evidence="2">
    <location>
        <begin position="21"/>
        <end position="59"/>
    </location>
</feature>
<dbReference type="Pfam" id="PF09339">
    <property type="entry name" value="HTH_IclR"/>
    <property type="match status" value="1"/>
</dbReference>
<evidence type="ECO:0000313" key="3">
    <source>
        <dbReference type="EMBL" id="MBS2553180.1"/>
    </source>
</evidence>
<dbReference type="InterPro" id="IPR005471">
    <property type="entry name" value="Tscrpt_reg_IclR_N"/>
</dbReference>
<sequence length="391" mass="41065">MRHTSGGDSTALRRINTVTTLRALRSGPPTTLTQLHRDTGLSRPTVETAVGDLLEAGWAVEIAPDAAERPIGRPARRYRFHNEAGYALGIDIGAHKVLALLTDLDGNTVGDYRAETAPADDHETRLSAARYAARRCLALAGVSAEQLVAVGVASPGIVSRDGAVLFSPLQDWAGQNLCTALAPDFPCPVIAENDCNLAALAERWRGSVQGCDEVAYILSGLRTGAGLVLGGRLHRGFAGASGETGALPHLGWARTQDHLLAFPGLPDDLPEAQRAEHVFALARSGDDAALKALDSYTADLAVGIAAIVLTVDPEVVVLGGGLWRSHDLLLEPLRAHLQPLCLVMPRLEVSALGDRSVALGAIRVALGSLEERLYEVDEELPMPPAGAGAGA</sequence>
<comment type="similarity">
    <text evidence="1">Belongs to the ROK (NagC/XylR) family.</text>
</comment>
<dbReference type="InterPro" id="IPR000600">
    <property type="entry name" value="ROK"/>
</dbReference>
<gene>
    <name evidence="3" type="ORF">KGQ19_40640</name>
</gene>
<accession>A0ABS5L4M1</accession>
<name>A0ABS5L4M1_9ACTN</name>
<evidence type="ECO:0000256" key="1">
    <source>
        <dbReference type="ARBA" id="ARBA00006479"/>
    </source>
</evidence>
<dbReference type="InterPro" id="IPR043129">
    <property type="entry name" value="ATPase_NBD"/>
</dbReference>
<dbReference type="PANTHER" id="PTHR18964:SF149">
    <property type="entry name" value="BIFUNCTIONAL UDP-N-ACETYLGLUCOSAMINE 2-EPIMERASE_N-ACETYLMANNOSAMINE KINASE"/>
    <property type="match status" value="1"/>
</dbReference>
<proteinExistence type="inferred from homology"/>
<reference evidence="3 4" key="1">
    <citation type="submission" date="2020-02" db="EMBL/GenBank/DDBJ databases">
        <title>Acidophilic actinobacteria isolated from forest soil.</title>
        <authorList>
            <person name="Golinska P."/>
        </authorList>
    </citation>
    <scope>NUCLEOTIDE SEQUENCE [LARGE SCALE GENOMIC DNA]</scope>
    <source>
        <strain evidence="3 4">NL8</strain>
    </source>
</reference>
<dbReference type="Proteomes" id="UP000730482">
    <property type="component" value="Unassembled WGS sequence"/>
</dbReference>
<evidence type="ECO:0000313" key="4">
    <source>
        <dbReference type="Proteomes" id="UP000730482"/>
    </source>
</evidence>